<dbReference type="PRINTS" id="PR01900">
    <property type="entry name" value="YIDCPROTEIN"/>
</dbReference>
<keyword evidence="11 12" id="KW-0449">Lipoprotein</keyword>
<dbReference type="CDD" id="cd20070">
    <property type="entry name" value="5TM_YidC_Alb3"/>
    <property type="match status" value="1"/>
</dbReference>
<sequence>MKKKIGLLAMVIALMAITAGCSETNLPITSKSTGIWNEYFVYPLSQLITYFAKLLGNNFGLAIVVTTLIIRFALLPLMIKQTKSTKAMQALQPEMARLKEKYSSKDQATQQKLQKEMMQLYQKNGVNPLAGCLPIFIQMPILFAFYHAIMRTAEIKQHSFLWFDLGHPDPYYILPIVAAITTFLQQKLSMAGTAGQNPQMAMMLWLMPIMILVFAINFPAALSLYWVVGNIFGVAQMYLIKGPEIKASKAGGSSK</sequence>
<dbReference type="HAMAP" id="MF_01811">
    <property type="entry name" value="YidC_type2"/>
    <property type="match status" value="1"/>
</dbReference>
<feature type="transmembrane region" description="Helical" evidence="12">
    <location>
        <begin position="59"/>
        <end position="79"/>
    </location>
</feature>
<reference evidence="15 16" key="1">
    <citation type="submission" date="2017-09" db="EMBL/GenBank/DDBJ databases">
        <title>Large-scale bioinformatics analysis of Bacillus genomes uncovers conserved roles of natural products in bacterial physiology.</title>
        <authorList>
            <consortium name="Agbiome Team Llc"/>
            <person name="Bleich R.M."/>
            <person name="Grubbs K.J."/>
            <person name="Santa Maria K.C."/>
            <person name="Allen S.E."/>
            <person name="Farag S."/>
            <person name="Shank E.A."/>
            <person name="Bowers A."/>
        </authorList>
    </citation>
    <scope>NUCLEOTIDE SEQUENCE [LARGE SCALE GENOMIC DNA]</scope>
    <source>
        <strain evidence="15 16">AFS092012</strain>
    </source>
</reference>
<dbReference type="GO" id="GO:0032977">
    <property type="term" value="F:membrane insertase activity"/>
    <property type="evidence" value="ECO:0007669"/>
    <property type="project" value="InterPro"/>
</dbReference>
<keyword evidence="3 12" id="KW-1003">Cell membrane</keyword>
<protein>
    <recommendedName>
        <fullName evidence="12">Membrane protein insertase YidC</fullName>
    </recommendedName>
    <alternativeName>
        <fullName evidence="12">Foldase YidC</fullName>
    </alternativeName>
    <alternativeName>
        <fullName evidence="12">Membrane integrase YidC</fullName>
    </alternativeName>
    <alternativeName>
        <fullName evidence="12">Membrane protein YidC</fullName>
    </alternativeName>
</protein>
<feature type="signal peptide" evidence="13">
    <location>
        <begin position="1"/>
        <end position="21"/>
    </location>
</feature>
<dbReference type="PRINTS" id="PR00701">
    <property type="entry name" value="60KDINNERMP"/>
</dbReference>
<proteinExistence type="inferred from homology"/>
<feature type="transmembrane region" description="Helical" evidence="12">
    <location>
        <begin position="170"/>
        <end position="188"/>
    </location>
</feature>
<organism evidence="15 16">
    <name type="scientific">Bacillus pseudomycoides</name>
    <dbReference type="NCBI Taxonomy" id="64104"/>
    <lineage>
        <taxon>Bacteria</taxon>
        <taxon>Bacillati</taxon>
        <taxon>Bacillota</taxon>
        <taxon>Bacilli</taxon>
        <taxon>Bacillales</taxon>
        <taxon>Bacillaceae</taxon>
        <taxon>Bacillus</taxon>
        <taxon>Bacillus cereus group</taxon>
    </lineage>
</organism>
<evidence type="ECO:0000313" key="16">
    <source>
        <dbReference type="Proteomes" id="UP000221020"/>
    </source>
</evidence>
<dbReference type="GO" id="GO:0051205">
    <property type="term" value="P:protein insertion into membrane"/>
    <property type="evidence" value="ECO:0007669"/>
    <property type="project" value="TreeGrafter"/>
</dbReference>
<comment type="similarity">
    <text evidence="12">Belongs to the OXA1/ALB3/YidC family. Type 2 subfamily.</text>
</comment>
<name>A0AA91V8K5_9BACI</name>
<evidence type="ECO:0000256" key="9">
    <source>
        <dbReference type="ARBA" id="ARBA00023139"/>
    </source>
</evidence>
<feature type="chain" id="PRO_5041741358" description="Membrane protein insertase YidC" evidence="13">
    <location>
        <begin position="22"/>
        <end position="255"/>
    </location>
</feature>
<dbReference type="GO" id="GO:0005886">
    <property type="term" value="C:plasma membrane"/>
    <property type="evidence" value="ECO:0007669"/>
    <property type="project" value="UniProtKB-SubCell"/>
</dbReference>
<evidence type="ECO:0000313" key="15">
    <source>
        <dbReference type="EMBL" id="PED79985.1"/>
    </source>
</evidence>
<evidence type="ECO:0000256" key="8">
    <source>
        <dbReference type="ARBA" id="ARBA00023136"/>
    </source>
</evidence>
<evidence type="ECO:0000256" key="13">
    <source>
        <dbReference type="SAM" id="SignalP"/>
    </source>
</evidence>
<dbReference type="InterPro" id="IPR023060">
    <property type="entry name" value="YidC/YidC1/YidC2_Firmicutes"/>
</dbReference>
<feature type="transmembrane region" description="Helical" evidence="12">
    <location>
        <begin position="200"/>
        <end position="218"/>
    </location>
</feature>
<dbReference type="GO" id="GO:0015031">
    <property type="term" value="P:protein transport"/>
    <property type="evidence" value="ECO:0007669"/>
    <property type="project" value="UniProtKB-KW"/>
</dbReference>
<comment type="function">
    <text evidence="12">Required for the insertion and/or proper folding and/or complex formation of integral membrane proteins into the membrane. Involved in integration of membrane proteins that insert both dependently and independently of the Sec translocase complex, as well as at least some lipoproteins.</text>
</comment>
<evidence type="ECO:0000256" key="7">
    <source>
        <dbReference type="ARBA" id="ARBA00022989"/>
    </source>
</evidence>
<evidence type="ECO:0000256" key="12">
    <source>
        <dbReference type="HAMAP-Rule" id="MF_01811"/>
    </source>
</evidence>
<evidence type="ECO:0000256" key="6">
    <source>
        <dbReference type="ARBA" id="ARBA00022927"/>
    </source>
</evidence>
<dbReference type="RefSeq" id="WP_097897703.1">
    <property type="nucleotide sequence ID" value="NZ_NVOR01000151.1"/>
</dbReference>
<dbReference type="PROSITE" id="PS51257">
    <property type="entry name" value="PROKAR_LIPOPROTEIN"/>
    <property type="match status" value="1"/>
</dbReference>
<gene>
    <name evidence="12" type="primary">yidC</name>
    <name evidence="15" type="ORF">CON65_25245</name>
</gene>
<dbReference type="InterPro" id="IPR047196">
    <property type="entry name" value="YidC_ALB_C"/>
</dbReference>
<dbReference type="InterPro" id="IPR028055">
    <property type="entry name" value="YidC/Oxa/ALB_C"/>
</dbReference>
<feature type="domain" description="Membrane insertase YidC/Oxa/ALB C-terminal" evidence="14">
    <location>
        <begin position="59"/>
        <end position="241"/>
    </location>
</feature>
<evidence type="ECO:0000259" key="14">
    <source>
        <dbReference type="Pfam" id="PF02096"/>
    </source>
</evidence>
<dbReference type="NCBIfam" id="NF002803">
    <property type="entry name" value="PRK02944.1"/>
    <property type="match status" value="1"/>
</dbReference>
<evidence type="ECO:0000256" key="11">
    <source>
        <dbReference type="ARBA" id="ARBA00023288"/>
    </source>
</evidence>
<dbReference type="NCBIfam" id="TIGR03592">
    <property type="entry name" value="yidC_oxa1_cterm"/>
    <property type="match status" value="1"/>
</dbReference>
<keyword evidence="7 12" id="KW-1133">Transmembrane helix</keyword>
<evidence type="ECO:0000256" key="2">
    <source>
        <dbReference type="ARBA" id="ARBA00022448"/>
    </source>
</evidence>
<comment type="subcellular location">
    <subcellularLocation>
        <location evidence="1 12">Cell membrane</location>
        <topology evidence="1 12">Multi-pass membrane protein</topology>
    </subcellularLocation>
</comment>
<dbReference type="AlphaFoldDB" id="A0AA91V8K5"/>
<evidence type="ECO:0000256" key="4">
    <source>
        <dbReference type="ARBA" id="ARBA00022692"/>
    </source>
</evidence>
<dbReference type="Proteomes" id="UP000221020">
    <property type="component" value="Unassembled WGS sequence"/>
</dbReference>
<comment type="caution">
    <text evidence="15">The sequence shown here is derived from an EMBL/GenBank/DDBJ whole genome shotgun (WGS) entry which is preliminary data.</text>
</comment>
<keyword evidence="9" id="KW-0564">Palmitate</keyword>
<keyword evidence="4 12" id="KW-0812">Transmembrane</keyword>
<feature type="transmembrane region" description="Helical" evidence="12">
    <location>
        <begin position="125"/>
        <end position="150"/>
    </location>
</feature>
<evidence type="ECO:0000256" key="10">
    <source>
        <dbReference type="ARBA" id="ARBA00023186"/>
    </source>
</evidence>
<dbReference type="Pfam" id="PF02096">
    <property type="entry name" value="60KD_IMP"/>
    <property type="match status" value="1"/>
</dbReference>
<keyword evidence="5 12" id="KW-0732">Signal</keyword>
<dbReference type="PANTHER" id="PTHR12428">
    <property type="entry name" value="OXA1"/>
    <property type="match status" value="1"/>
</dbReference>
<evidence type="ECO:0000256" key="1">
    <source>
        <dbReference type="ARBA" id="ARBA00004651"/>
    </source>
</evidence>
<accession>A0AA91V8K5</accession>
<evidence type="ECO:0000256" key="3">
    <source>
        <dbReference type="ARBA" id="ARBA00022475"/>
    </source>
</evidence>
<keyword evidence="2 12" id="KW-0813">Transport</keyword>
<keyword evidence="6 12" id="KW-0653">Protein transport</keyword>
<keyword evidence="10 12" id="KW-0143">Chaperone</keyword>
<evidence type="ECO:0000256" key="5">
    <source>
        <dbReference type="ARBA" id="ARBA00022729"/>
    </source>
</evidence>
<dbReference type="InterPro" id="IPR001708">
    <property type="entry name" value="YidC/ALB3/OXA1/COX18"/>
</dbReference>
<dbReference type="EMBL" id="NVOR01000151">
    <property type="protein sequence ID" value="PED79985.1"/>
    <property type="molecule type" value="Genomic_DNA"/>
</dbReference>
<dbReference type="PANTHER" id="PTHR12428:SF65">
    <property type="entry name" value="CYTOCHROME C OXIDASE ASSEMBLY PROTEIN COX18, MITOCHONDRIAL"/>
    <property type="match status" value="1"/>
</dbReference>
<keyword evidence="8 12" id="KW-0472">Membrane</keyword>